<evidence type="ECO:0000313" key="1">
    <source>
        <dbReference type="EMBL" id="RHH75669.1"/>
    </source>
</evidence>
<evidence type="ECO:0000313" key="2">
    <source>
        <dbReference type="Proteomes" id="UP000284548"/>
    </source>
</evidence>
<organism evidence="1 2">
    <name type="scientific">Segatella copri</name>
    <dbReference type="NCBI Taxonomy" id="165179"/>
    <lineage>
        <taxon>Bacteria</taxon>
        <taxon>Pseudomonadati</taxon>
        <taxon>Bacteroidota</taxon>
        <taxon>Bacteroidia</taxon>
        <taxon>Bacteroidales</taxon>
        <taxon>Prevotellaceae</taxon>
        <taxon>Segatella</taxon>
    </lineage>
</organism>
<proteinExistence type="predicted"/>
<dbReference type="AlphaFoldDB" id="A0A414XP69"/>
<accession>A0A414XP69</accession>
<protein>
    <submittedName>
        <fullName evidence="1">Uncharacterized protein</fullName>
    </submittedName>
</protein>
<dbReference type="RefSeq" id="WP_118255801.1">
    <property type="nucleotide sequence ID" value="NZ_QRKB01000063.1"/>
</dbReference>
<reference evidence="1 2" key="1">
    <citation type="submission" date="2018-08" db="EMBL/GenBank/DDBJ databases">
        <title>A genome reference for cultivated species of the human gut microbiota.</title>
        <authorList>
            <person name="Zou Y."/>
            <person name="Xue W."/>
            <person name="Luo G."/>
        </authorList>
    </citation>
    <scope>NUCLEOTIDE SEQUENCE [LARGE SCALE GENOMIC DNA]</scope>
    <source>
        <strain evidence="1 2">AM16-54</strain>
    </source>
</reference>
<sequence length="163" mass="18701">MKYTEGYPHKPILGKAGEFVDILSRVPADTDIVLDVDTYFSRDIAPSALKISLSGYRPLEHIIHLKDDGTLENTLKVNIRAEWNRDENMAEGEIFAALFYELREVLHKRGQYDTRKLPKEKSIAKTAANNPCAFFDMLNEFQKKYRGKKENHKEDGKVDKGNV</sequence>
<gene>
    <name evidence="1" type="ORF">DW192_15045</name>
</gene>
<name>A0A414XP69_9BACT</name>
<dbReference type="EMBL" id="QRKB01000063">
    <property type="protein sequence ID" value="RHH75669.1"/>
    <property type="molecule type" value="Genomic_DNA"/>
</dbReference>
<comment type="caution">
    <text evidence="1">The sequence shown here is derived from an EMBL/GenBank/DDBJ whole genome shotgun (WGS) entry which is preliminary data.</text>
</comment>
<dbReference type="Proteomes" id="UP000284548">
    <property type="component" value="Unassembled WGS sequence"/>
</dbReference>